<evidence type="ECO:0000256" key="7">
    <source>
        <dbReference type="ARBA" id="ARBA00023228"/>
    </source>
</evidence>
<dbReference type="EC" id="3.1.2.2" evidence="8"/>
<feature type="signal peptide" evidence="11">
    <location>
        <begin position="1"/>
        <end position="20"/>
    </location>
</feature>
<evidence type="ECO:0000256" key="5">
    <source>
        <dbReference type="ARBA" id="ARBA00023157"/>
    </source>
</evidence>
<name>A0A1D1V4Q4_RAMVA</name>
<evidence type="ECO:0000256" key="4">
    <source>
        <dbReference type="ARBA" id="ARBA00022801"/>
    </source>
</evidence>
<organism evidence="12 13">
    <name type="scientific">Ramazzottius varieornatus</name>
    <name type="common">Water bear</name>
    <name type="synonym">Tardigrade</name>
    <dbReference type="NCBI Taxonomy" id="947166"/>
    <lineage>
        <taxon>Eukaryota</taxon>
        <taxon>Metazoa</taxon>
        <taxon>Ecdysozoa</taxon>
        <taxon>Tardigrada</taxon>
        <taxon>Eutardigrada</taxon>
        <taxon>Parachela</taxon>
        <taxon>Hypsibioidea</taxon>
        <taxon>Ramazzottiidae</taxon>
        <taxon>Ramazzottius</taxon>
    </lineage>
</organism>
<comment type="subcellular location">
    <subcellularLocation>
        <location evidence="1">Lysosome</location>
    </subcellularLocation>
</comment>
<evidence type="ECO:0000256" key="2">
    <source>
        <dbReference type="ARBA" id="ARBA00010758"/>
    </source>
</evidence>
<evidence type="ECO:0000256" key="1">
    <source>
        <dbReference type="ARBA" id="ARBA00004371"/>
    </source>
</evidence>
<protein>
    <recommendedName>
        <fullName evidence="8">palmitoyl-CoA hydrolase</fullName>
        <ecNumber evidence="8">3.1.2.2</ecNumber>
    </recommendedName>
</protein>
<proteinExistence type="inferred from homology"/>
<evidence type="ECO:0000313" key="12">
    <source>
        <dbReference type="EMBL" id="GAU96734.1"/>
    </source>
</evidence>
<dbReference type="PRINTS" id="PR00414">
    <property type="entry name" value="PPTHIESTRASE"/>
</dbReference>
<feature type="chain" id="PRO_5008898027" description="palmitoyl-CoA hydrolase" evidence="11">
    <location>
        <begin position="21"/>
        <end position="296"/>
    </location>
</feature>
<reference evidence="12 13" key="1">
    <citation type="journal article" date="2016" name="Nat. Commun.">
        <title>Extremotolerant tardigrade genome and improved radiotolerance of human cultured cells by tardigrade-unique protein.</title>
        <authorList>
            <person name="Hashimoto T."/>
            <person name="Horikawa D.D."/>
            <person name="Saito Y."/>
            <person name="Kuwahara H."/>
            <person name="Kozuka-Hata H."/>
            <person name="Shin-I T."/>
            <person name="Minakuchi Y."/>
            <person name="Ohishi K."/>
            <person name="Motoyama A."/>
            <person name="Aizu T."/>
            <person name="Enomoto A."/>
            <person name="Kondo K."/>
            <person name="Tanaka S."/>
            <person name="Hara Y."/>
            <person name="Koshikawa S."/>
            <person name="Sagara H."/>
            <person name="Miura T."/>
            <person name="Yokobori S."/>
            <person name="Miyagawa K."/>
            <person name="Suzuki Y."/>
            <person name="Kubo T."/>
            <person name="Oyama M."/>
            <person name="Kohara Y."/>
            <person name="Fujiyama A."/>
            <person name="Arakawa K."/>
            <person name="Katayama T."/>
            <person name="Toyoda A."/>
            <person name="Kunieda T."/>
        </authorList>
    </citation>
    <scope>NUCLEOTIDE SEQUENCE [LARGE SCALE GENOMIC DNA]</scope>
    <source>
        <strain evidence="12 13">YOKOZUNA-1</strain>
    </source>
</reference>
<dbReference type="AlphaFoldDB" id="A0A1D1V4Q4"/>
<evidence type="ECO:0000256" key="11">
    <source>
        <dbReference type="SAM" id="SignalP"/>
    </source>
</evidence>
<dbReference type="PANTHER" id="PTHR11247:SF27">
    <property type="entry name" value="LYSOSOMAL THIOESTERASE PPT2"/>
    <property type="match status" value="1"/>
</dbReference>
<dbReference type="InterPro" id="IPR002472">
    <property type="entry name" value="Palm_thioest"/>
</dbReference>
<evidence type="ECO:0000256" key="9">
    <source>
        <dbReference type="ARBA" id="ARBA00093223"/>
    </source>
</evidence>
<dbReference type="Pfam" id="PF02089">
    <property type="entry name" value="Palm_thioest"/>
    <property type="match status" value="1"/>
</dbReference>
<dbReference type="OrthoDB" id="155976at2759"/>
<comment type="function">
    <text evidence="10">Catalyzes the cleavage of thioester bonds from S-palmitoyl-CoA or S-palmitoyl-N-acetylcysteamine (unbranched structures) but does not have activity against palmitoylcysteine or palmitoylated proteins, branched structures or bulky head groups. Conversely, hydrolyzes both long and short chain fatty acyl-CoA substrate.</text>
</comment>
<gene>
    <name evidence="12" type="primary">RvY_08135-1</name>
    <name evidence="12" type="synonym">RvY_08135.1</name>
    <name evidence="12" type="ORF">RvY_08135</name>
</gene>
<keyword evidence="13" id="KW-1185">Reference proteome</keyword>
<accession>A0A1D1V4Q4</accession>
<evidence type="ECO:0000256" key="8">
    <source>
        <dbReference type="ARBA" id="ARBA00038848"/>
    </source>
</evidence>
<dbReference type="Gene3D" id="3.40.50.1820">
    <property type="entry name" value="alpha/beta hydrolase"/>
    <property type="match status" value="1"/>
</dbReference>
<dbReference type="SUPFAM" id="SSF53474">
    <property type="entry name" value="alpha/beta-Hydrolases"/>
    <property type="match status" value="1"/>
</dbReference>
<keyword evidence="5" id="KW-1015">Disulfide bond</keyword>
<dbReference type="GO" id="GO:0016790">
    <property type="term" value="F:thiolester hydrolase activity"/>
    <property type="evidence" value="ECO:0007669"/>
    <property type="project" value="TreeGrafter"/>
</dbReference>
<comment type="similarity">
    <text evidence="2">Belongs to the palmitoyl-protein thioesterase family.</text>
</comment>
<keyword evidence="3 11" id="KW-0732">Signal</keyword>
<evidence type="ECO:0000256" key="10">
    <source>
        <dbReference type="ARBA" id="ARBA00093353"/>
    </source>
</evidence>
<keyword evidence="6" id="KW-0325">Glycoprotein</keyword>
<dbReference type="GO" id="GO:0098599">
    <property type="term" value="F:palmitoyl hydrolase activity"/>
    <property type="evidence" value="ECO:0007669"/>
    <property type="project" value="InterPro"/>
</dbReference>
<dbReference type="InterPro" id="IPR029058">
    <property type="entry name" value="AB_hydrolase_fold"/>
</dbReference>
<comment type="caution">
    <text evidence="12">The sequence shown here is derived from an EMBL/GenBank/DDBJ whole genome shotgun (WGS) entry which is preliminary data.</text>
</comment>
<sequence length="296" mass="33299">MHLVGTVLLFFASLLASCQAFKPVIIIHGLRQAASSLKDIDGYIREAHPGTEVTVLDLYTRDESYEAPMMEQVKDFGAAIKKISDAHPEGFHLIGFSQGGLIARGVLQIVPNLNIDTFISLSSPQMGQFGDIASIRKYFPAFLKKELWRLLYNTRGQLLSFGGYWSDPMHVDSYRKTSKYLAYLNNETSDASHVADSFQWKANFLRVQKLVLIGGPDDGTINPWQSAHFGYWRDCDRSLSVIVPMRDQEVYLMDSFGLKTLDQQGRIVITTVPNTNHTMMHRDKNVVTSAVLPHLT</sequence>
<evidence type="ECO:0000256" key="6">
    <source>
        <dbReference type="ARBA" id="ARBA00023180"/>
    </source>
</evidence>
<evidence type="ECO:0000256" key="3">
    <source>
        <dbReference type="ARBA" id="ARBA00022729"/>
    </source>
</evidence>
<keyword evidence="7" id="KW-0458">Lysosome</keyword>
<dbReference type="Proteomes" id="UP000186922">
    <property type="component" value="Unassembled WGS sequence"/>
</dbReference>
<dbReference type="PANTHER" id="PTHR11247">
    <property type="entry name" value="PALMITOYL-PROTEIN THIOESTERASE/DOLICHYLDIPHOSPHATASE 1"/>
    <property type="match status" value="1"/>
</dbReference>
<evidence type="ECO:0000313" key="13">
    <source>
        <dbReference type="Proteomes" id="UP000186922"/>
    </source>
</evidence>
<dbReference type="EMBL" id="BDGG01000003">
    <property type="protein sequence ID" value="GAU96734.1"/>
    <property type="molecule type" value="Genomic_DNA"/>
</dbReference>
<dbReference type="STRING" id="947166.A0A1D1V4Q4"/>
<comment type="catalytic activity">
    <reaction evidence="9">
        <text>S-hexadecanoyl-N-acetylcysteamine + H2O = N-acetylcysteamine + hexadecanoate + H(+)</text>
        <dbReference type="Rhea" id="RHEA:84099"/>
        <dbReference type="ChEBI" id="CHEBI:7896"/>
        <dbReference type="ChEBI" id="CHEBI:15377"/>
        <dbReference type="ChEBI" id="CHEBI:15378"/>
        <dbReference type="ChEBI" id="CHEBI:74410"/>
        <dbReference type="ChEBI" id="CHEBI:233601"/>
    </reaction>
</comment>
<dbReference type="GO" id="GO:0005764">
    <property type="term" value="C:lysosome"/>
    <property type="evidence" value="ECO:0007669"/>
    <property type="project" value="UniProtKB-SubCell"/>
</dbReference>
<keyword evidence="4" id="KW-0378">Hydrolase</keyword>